<dbReference type="EMBL" id="BX569693">
    <property type="protein sequence ID" value="CAE08064.1"/>
    <property type="molecule type" value="Genomic_DNA"/>
</dbReference>
<dbReference type="HOGENOM" id="CLU_1546819_0_0_3"/>
<dbReference type="PANTHER" id="PTHR31906">
    <property type="entry name" value="PLASTID-LIPID-ASSOCIATED PROTEIN 4, CHLOROPLASTIC-RELATED"/>
    <property type="match status" value="1"/>
</dbReference>
<name>Q7U5Z2_PARMW</name>
<dbReference type="InterPro" id="IPR039633">
    <property type="entry name" value="PAP"/>
</dbReference>
<protein>
    <submittedName>
        <fullName evidence="2">Conserved hypothetical</fullName>
    </submittedName>
</protein>
<proteinExistence type="predicted"/>
<dbReference type="RefSeq" id="WP_011128413.1">
    <property type="nucleotide sequence ID" value="NC_005070.1"/>
</dbReference>
<dbReference type="STRING" id="84588.SYNW1549"/>
<evidence type="ECO:0000313" key="2">
    <source>
        <dbReference type="EMBL" id="CAE08064.1"/>
    </source>
</evidence>
<gene>
    <name evidence="2" type="ordered locus">SYNW1549</name>
</gene>
<dbReference type="AlphaFoldDB" id="Q7U5Z2"/>
<keyword evidence="3" id="KW-1185">Reference proteome</keyword>
<evidence type="ECO:0000259" key="1">
    <source>
        <dbReference type="Pfam" id="PF04755"/>
    </source>
</evidence>
<dbReference type="Proteomes" id="UP000001422">
    <property type="component" value="Chromosome"/>
</dbReference>
<sequence>MTNEQDALVSLLQRNPNDKSIAGRIASLEEAQPADLNRDAPLLDGVWDLRWSSSSQPWLRQAPWLENLQALDLKQNKGCNLLRLRGPLGTLGAISVQATLNVINSKRVEVKFCKGGWLGPTLPGLGPIKLLRNVQQSFPAWLDITVLNQQLRIYRGNAGTTFALLKLDTVEIKDLIDQGND</sequence>
<accession>Q7U5Z2</accession>
<dbReference type="KEGG" id="syw:SYNW1549"/>
<dbReference type="InterPro" id="IPR006843">
    <property type="entry name" value="PAP/fibrillin_dom"/>
</dbReference>
<reference evidence="2 3" key="1">
    <citation type="journal article" date="2003" name="Nature">
        <title>The genome of a motile marine Synechococcus.</title>
        <authorList>
            <person name="Palenik B."/>
            <person name="Brahamsha B."/>
            <person name="Larimer F."/>
            <person name="Land M."/>
            <person name="Hauser L."/>
            <person name="Chain P."/>
            <person name="Lamerdin J."/>
            <person name="Regala W."/>
            <person name="Allen E.A."/>
            <person name="McCarren J."/>
            <person name="Paulsen I."/>
            <person name="Dufresne A."/>
            <person name="Partensky F."/>
            <person name="Webb E."/>
            <person name="Waterbury J."/>
        </authorList>
    </citation>
    <scope>NUCLEOTIDE SEQUENCE [LARGE SCALE GENOMIC DNA]</scope>
    <source>
        <strain evidence="2 3">WH8102</strain>
    </source>
</reference>
<feature type="domain" description="Plastid lipid-associated protein/fibrillin conserved" evidence="1">
    <location>
        <begin position="18"/>
        <end position="164"/>
    </location>
</feature>
<evidence type="ECO:0000313" key="3">
    <source>
        <dbReference type="Proteomes" id="UP000001422"/>
    </source>
</evidence>
<dbReference type="eggNOG" id="ENOG5032UHE">
    <property type="taxonomic scope" value="Bacteria"/>
</dbReference>
<dbReference type="Pfam" id="PF04755">
    <property type="entry name" value="PAP_fibrillin"/>
    <property type="match status" value="1"/>
</dbReference>
<organism evidence="2 3">
    <name type="scientific">Parasynechococcus marenigrum (strain WH8102)</name>
    <dbReference type="NCBI Taxonomy" id="84588"/>
    <lineage>
        <taxon>Bacteria</taxon>
        <taxon>Bacillati</taxon>
        <taxon>Cyanobacteriota</taxon>
        <taxon>Cyanophyceae</taxon>
        <taxon>Synechococcales</taxon>
        <taxon>Prochlorococcaceae</taxon>
        <taxon>Parasynechococcus</taxon>
        <taxon>Parasynechococcus marenigrum</taxon>
    </lineage>
</organism>